<keyword evidence="6" id="KW-0808">Transferase</keyword>
<dbReference type="EC" id="2.7.11.1" evidence="6"/>
<dbReference type="AlphaFoldDB" id="A0A5B6YMZ0"/>
<evidence type="ECO:0000313" key="6">
    <source>
        <dbReference type="EMBL" id="MPA32985.1"/>
    </source>
</evidence>
<feature type="chain" id="PRO_5022673145" evidence="5">
    <location>
        <begin position="26"/>
        <end position="213"/>
    </location>
</feature>
<organism evidence="6">
    <name type="scientific">Davidia involucrata</name>
    <name type="common">Dove tree</name>
    <dbReference type="NCBI Taxonomy" id="16924"/>
    <lineage>
        <taxon>Eukaryota</taxon>
        <taxon>Viridiplantae</taxon>
        <taxon>Streptophyta</taxon>
        <taxon>Embryophyta</taxon>
        <taxon>Tracheophyta</taxon>
        <taxon>Spermatophyta</taxon>
        <taxon>Magnoliopsida</taxon>
        <taxon>eudicotyledons</taxon>
        <taxon>Gunneridae</taxon>
        <taxon>Pentapetalae</taxon>
        <taxon>asterids</taxon>
        <taxon>Cornales</taxon>
        <taxon>Nyssaceae</taxon>
        <taxon>Davidia</taxon>
    </lineage>
</organism>
<dbReference type="GO" id="GO:0004674">
    <property type="term" value="F:protein serine/threonine kinase activity"/>
    <property type="evidence" value="ECO:0007669"/>
    <property type="project" value="UniProtKB-EC"/>
</dbReference>
<sequence>MANLVLLSLSLLFMSVIYLPLLGNAISSCNGPCQTLNDCNGQLICINGKCNDDPDVGTHICQGTSPSSPNSCKPSGTLTCKGESHPTYTCSPPVTSSTAAKLTNNDFSEGGDGGGASECDEKFHDNSELIVALSTGWYNGGSRCLKNIRITARNGRSVIAKVVDECDSRHGCDKEHAGQPPCPNNIVDGSDAVWSALGLNKDVGVVDVTWSMA</sequence>
<dbReference type="PANTHER" id="PTHR33191:SF9">
    <property type="entry name" value="RIPENING-RELATED PROTEIN 2-RELATED"/>
    <property type="match status" value="1"/>
</dbReference>
<accession>A0A5B6YMZ0</accession>
<dbReference type="GO" id="GO:0005576">
    <property type="term" value="C:extracellular region"/>
    <property type="evidence" value="ECO:0007669"/>
    <property type="project" value="UniProtKB-SubCell"/>
</dbReference>
<evidence type="ECO:0000256" key="5">
    <source>
        <dbReference type="SAM" id="SignalP"/>
    </source>
</evidence>
<dbReference type="PANTHER" id="PTHR33191">
    <property type="entry name" value="RIPENING-RELATED PROTEIN 2-RELATED"/>
    <property type="match status" value="1"/>
</dbReference>
<evidence type="ECO:0000256" key="4">
    <source>
        <dbReference type="ARBA" id="ARBA00022729"/>
    </source>
</evidence>
<gene>
    <name evidence="6" type="ORF">Din_002426</name>
</gene>
<dbReference type="Pfam" id="PF24300">
    <property type="entry name" value="KWL1"/>
    <property type="match status" value="1"/>
</dbReference>
<dbReference type="SUPFAM" id="SSF50685">
    <property type="entry name" value="Barwin-like endoglucanases"/>
    <property type="match status" value="1"/>
</dbReference>
<comment type="subcellular location">
    <subcellularLocation>
        <location evidence="1">Secreted</location>
    </subcellularLocation>
</comment>
<keyword evidence="4 5" id="KW-0732">Signal</keyword>
<dbReference type="InterPro" id="IPR036908">
    <property type="entry name" value="RlpA-like_sf"/>
</dbReference>
<proteinExistence type="inferred from homology"/>
<evidence type="ECO:0000256" key="3">
    <source>
        <dbReference type="ARBA" id="ARBA00022525"/>
    </source>
</evidence>
<keyword evidence="3" id="KW-0964">Secreted</keyword>
<evidence type="ECO:0000256" key="1">
    <source>
        <dbReference type="ARBA" id="ARBA00004613"/>
    </source>
</evidence>
<dbReference type="CDD" id="cd22270">
    <property type="entry name" value="DPBB_kiwellin-like"/>
    <property type="match status" value="1"/>
</dbReference>
<name>A0A5B6YMZ0_DAVIN</name>
<evidence type="ECO:0000256" key="2">
    <source>
        <dbReference type="ARBA" id="ARBA00005592"/>
    </source>
</evidence>
<dbReference type="InterPro" id="IPR039271">
    <property type="entry name" value="Kiwellin-like"/>
</dbReference>
<protein>
    <submittedName>
        <fullName evidence="6">Putative kiwellin</fullName>
        <ecNumber evidence="6">2.7.11.1</ecNumber>
    </submittedName>
</protein>
<dbReference type="EMBL" id="GHES01002426">
    <property type="protein sequence ID" value="MPA32985.1"/>
    <property type="molecule type" value="Transcribed_RNA"/>
</dbReference>
<dbReference type="Gene3D" id="2.40.40.10">
    <property type="entry name" value="RlpA-like domain"/>
    <property type="match status" value="1"/>
</dbReference>
<reference evidence="6" key="1">
    <citation type="submission" date="2019-08" db="EMBL/GenBank/DDBJ databases">
        <title>Reference gene set and small RNA set construction with multiple tissues from Davidia involucrata Baill.</title>
        <authorList>
            <person name="Yang H."/>
            <person name="Zhou C."/>
            <person name="Li G."/>
            <person name="Wang J."/>
            <person name="Gao P."/>
            <person name="Wang M."/>
            <person name="Wang R."/>
            <person name="Zhao Y."/>
        </authorList>
    </citation>
    <scope>NUCLEOTIDE SEQUENCE</scope>
    <source>
        <tissue evidence="6">Mixed with DoveR01_LX</tissue>
    </source>
</reference>
<comment type="similarity">
    <text evidence="2">Belongs to the kiwellin family.</text>
</comment>
<feature type="signal peptide" evidence="5">
    <location>
        <begin position="1"/>
        <end position="25"/>
    </location>
</feature>